<dbReference type="EMBL" id="FMZM01000008">
    <property type="protein sequence ID" value="SDD49471.1"/>
    <property type="molecule type" value="Genomic_DNA"/>
</dbReference>
<keyword evidence="4 5" id="KW-0046">Antibiotic resistance</keyword>
<comment type="catalytic activity">
    <reaction evidence="5">
        <text>a beta-lactam + H2O = a substituted beta-amino acid</text>
        <dbReference type="Rhea" id="RHEA:20401"/>
        <dbReference type="ChEBI" id="CHEBI:15377"/>
        <dbReference type="ChEBI" id="CHEBI:35627"/>
        <dbReference type="ChEBI" id="CHEBI:140347"/>
        <dbReference type="EC" id="3.5.2.6"/>
    </reaction>
</comment>
<gene>
    <name evidence="9" type="ORF">SAMN05421872_108220</name>
</gene>
<dbReference type="RefSeq" id="WP_090858170.1">
    <property type="nucleotide sequence ID" value="NZ_FMZM01000008.1"/>
</dbReference>
<dbReference type="Gene3D" id="3.40.710.10">
    <property type="entry name" value="DD-peptidase/beta-lactamase superfamily"/>
    <property type="match status" value="1"/>
</dbReference>
<dbReference type="InterPro" id="IPR012338">
    <property type="entry name" value="Beta-lactam/transpept-like"/>
</dbReference>
<feature type="region of interest" description="Disordered" evidence="6">
    <location>
        <begin position="21"/>
        <end position="54"/>
    </location>
</feature>
<sequence length="284" mass="29844">MTPRRLGRRPLLLAGSLGLLAGCADEDPTPPRTPTPAPPAAPARPSTRIPGLARLERRSGARIGVYVDPPTEPLEHRADERFALCSTFKTVLAGAVLAGEPEPGASLREDLRRAVSDSDNDAANRLIDRLGGPASVTRFARTLGDDVTRLDRREPDLNSAVPGDPRDTTSPRAIAATYRTLVLGDALPRGARDLLTDLLVGSTTGAERIRAGLPEDWWVGDKTGTGGYGSTHDVAVVRPPGGEAFVLAVYTSYDDPAAEPDQDLVAAVARLVVSAAAGPAGSRR</sequence>
<feature type="chain" id="PRO_5038816538" description="Beta-lactamase" evidence="7">
    <location>
        <begin position="22"/>
        <end position="284"/>
    </location>
</feature>
<reference evidence="9 10" key="1">
    <citation type="submission" date="2016-10" db="EMBL/GenBank/DDBJ databases">
        <authorList>
            <person name="de Groot N.N."/>
        </authorList>
    </citation>
    <scope>NUCLEOTIDE SEQUENCE [LARGE SCALE GENOMIC DNA]</scope>
    <source>
        <strain evidence="9 10">CGMCC 4.6858</strain>
    </source>
</reference>
<dbReference type="Proteomes" id="UP000199034">
    <property type="component" value="Unassembled WGS sequence"/>
</dbReference>
<keyword evidence="3 5" id="KW-0378">Hydrolase</keyword>
<keyword evidence="7" id="KW-0732">Signal</keyword>
<dbReference type="GO" id="GO:0008800">
    <property type="term" value="F:beta-lactamase activity"/>
    <property type="evidence" value="ECO:0007669"/>
    <property type="project" value="UniProtKB-UniRule"/>
</dbReference>
<dbReference type="SUPFAM" id="SSF56601">
    <property type="entry name" value="beta-lactamase/transpeptidase-like"/>
    <property type="match status" value="1"/>
</dbReference>
<evidence type="ECO:0000256" key="3">
    <source>
        <dbReference type="ARBA" id="ARBA00022801"/>
    </source>
</evidence>
<feature type="compositionally biased region" description="Pro residues" evidence="6">
    <location>
        <begin position="30"/>
        <end position="42"/>
    </location>
</feature>
<dbReference type="STRING" id="1045774.SAMN05421872_108220"/>
<dbReference type="PANTHER" id="PTHR35333:SF3">
    <property type="entry name" value="BETA-LACTAMASE-TYPE TRANSPEPTIDASE FOLD CONTAINING PROTEIN"/>
    <property type="match status" value="1"/>
</dbReference>
<dbReference type="OrthoDB" id="9784149at2"/>
<dbReference type="InterPro" id="IPR045155">
    <property type="entry name" value="Beta-lactam_cat"/>
</dbReference>
<evidence type="ECO:0000256" key="6">
    <source>
        <dbReference type="SAM" id="MobiDB-lite"/>
    </source>
</evidence>
<dbReference type="PROSITE" id="PS00146">
    <property type="entry name" value="BETA_LACTAMASE_A"/>
    <property type="match status" value="1"/>
</dbReference>
<dbReference type="InterPro" id="IPR000871">
    <property type="entry name" value="Beta-lactam_class-A"/>
</dbReference>
<dbReference type="PROSITE" id="PS51257">
    <property type="entry name" value="PROKAR_LIPOPROTEIN"/>
    <property type="match status" value="1"/>
</dbReference>
<dbReference type="EC" id="3.5.2.6" evidence="2 5"/>
<accession>A0A1G6V7G0</accession>
<dbReference type="InterPro" id="IPR023650">
    <property type="entry name" value="Beta-lactam_class-A_AS"/>
</dbReference>
<evidence type="ECO:0000259" key="8">
    <source>
        <dbReference type="Pfam" id="PF13354"/>
    </source>
</evidence>
<dbReference type="PANTHER" id="PTHR35333">
    <property type="entry name" value="BETA-LACTAMASE"/>
    <property type="match status" value="1"/>
</dbReference>
<keyword evidence="10" id="KW-1185">Reference proteome</keyword>
<proteinExistence type="inferred from homology"/>
<dbReference type="Pfam" id="PF13354">
    <property type="entry name" value="Beta-lactamase2"/>
    <property type="match status" value="1"/>
</dbReference>
<evidence type="ECO:0000256" key="7">
    <source>
        <dbReference type="SAM" id="SignalP"/>
    </source>
</evidence>
<dbReference type="AlphaFoldDB" id="A0A1G6V7G0"/>
<evidence type="ECO:0000256" key="1">
    <source>
        <dbReference type="ARBA" id="ARBA00009009"/>
    </source>
</evidence>
<feature type="signal peptide" evidence="7">
    <location>
        <begin position="1"/>
        <end position="21"/>
    </location>
</feature>
<organism evidence="9 10">
    <name type="scientific">Nocardioides lianchengensis</name>
    <dbReference type="NCBI Taxonomy" id="1045774"/>
    <lineage>
        <taxon>Bacteria</taxon>
        <taxon>Bacillati</taxon>
        <taxon>Actinomycetota</taxon>
        <taxon>Actinomycetes</taxon>
        <taxon>Propionibacteriales</taxon>
        <taxon>Nocardioidaceae</taxon>
        <taxon>Nocardioides</taxon>
    </lineage>
</organism>
<evidence type="ECO:0000313" key="10">
    <source>
        <dbReference type="Proteomes" id="UP000199034"/>
    </source>
</evidence>
<name>A0A1G6V7G0_9ACTN</name>
<evidence type="ECO:0000256" key="2">
    <source>
        <dbReference type="ARBA" id="ARBA00012865"/>
    </source>
</evidence>
<evidence type="ECO:0000313" key="9">
    <source>
        <dbReference type="EMBL" id="SDD49471.1"/>
    </source>
</evidence>
<comment type="similarity">
    <text evidence="1 5">Belongs to the class-A beta-lactamase family.</text>
</comment>
<feature type="domain" description="Beta-lactamase class A catalytic" evidence="8">
    <location>
        <begin position="106"/>
        <end position="251"/>
    </location>
</feature>
<evidence type="ECO:0000256" key="4">
    <source>
        <dbReference type="ARBA" id="ARBA00023251"/>
    </source>
</evidence>
<protein>
    <recommendedName>
        <fullName evidence="2 5">Beta-lactamase</fullName>
        <ecNumber evidence="2 5">3.5.2.6</ecNumber>
    </recommendedName>
</protein>
<dbReference type="GO" id="GO:0046677">
    <property type="term" value="P:response to antibiotic"/>
    <property type="evidence" value="ECO:0007669"/>
    <property type="project" value="UniProtKB-UniRule"/>
</dbReference>
<evidence type="ECO:0000256" key="5">
    <source>
        <dbReference type="RuleBase" id="RU361140"/>
    </source>
</evidence>
<dbReference type="NCBIfam" id="NF033103">
    <property type="entry name" value="bla_class_A"/>
    <property type="match status" value="1"/>
</dbReference>
<dbReference type="GO" id="GO:0030655">
    <property type="term" value="P:beta-lactam antibiotic catabolic process"/>
    <property type="evidence" value="ECO:0007669"/>
    <property type="project" value="InterPro"/>
</dbReference>